<proteinExistence type="predicted"/>
<dbReference type="InterPro" id="IPR001926">
    <property type="entry name" value="TrpB-like_PALP"/>
</dbReference>
<evidence type="ECO:0000313" key="4">
    <source>
        <dbReference type="EMBL" id="TKW65068.1"/>
    </source>
</evidence>
<accession>A0A533I5S7</accession>
<organism evidence="4 5">
    <name type="scientific">Paracoccus denitrificans</name>
    <dbReference type="NCBI Taxonomy" id="266"/>
    <lineage>
        <taxon>Bacteria</taxon>
        <taxon>Pseudomonadati</taxon>
        <taxon>Pseudomonadota</taxon>
        <taxon>Alphaproteobacteria</taxon>
        <taxon>Rhodobacterales</taxon>
        <taxon>Paracoccaceae</taxon>
        <taxon>Paracoccus</taxon>
    </lineage>
</organism>
<sequence length="337" mass="37409">MKHTANFLAAYEMPRPVQLRRNLFAAFFPLMKLLPARFMLDRAVDEGLLKRGGHIVETTSGTLGLALAMLAAVRGYKLSLVSADSLIDDVMLRRLTSLGAEVHIVSDPKKSGAQIERMNTLQEMRRQVPTAFWPRQYDNPHNRQAYGRLAEWILDRFGQIDCLIGCVGSGGSLCGTGGFLREIFPQLTMIAVDTHRSSLFGQVPGPRLLRGLGNSIRPANLRQDMIDEVHWVGALPAFAATRQLYRDHAVFAGPTSGAAALVAGWYAQTNPDKKVLVILPDEGHRYQATVYDDDWLARQPGWPLPVPSGPQTLERIEPRGEEAWTRLVWGRGSTDDT</sequence>
<dbReference type="InterPro" id="IPR036052">
    <property type="entry name" value="TrpB-like_PALP_sf"/>
</dbReference>
<reference evidence="4 5" key="1">
    <citation type="journal article" date="2017" name="Nat. Commun.">
        <title>In situ click chemistry generation of cyclooxygenase-2 inhibitors.</title>
        <authorList>
            <person name="Bhardwaj A."/>
            <person name="Kaur J."/>
            <person name="Wuest M."/>
            <person name="Wuest F."/>
        </authorList>
    </citation>
    <scope>NUCLEOTIDE SEQUENCE [LARGE SCALE GENOMIC DNA]</scope>
    <source>
        <strain evidence="4">S2_012_000_R3_94</strain>
    </source>
</reference>
<gene>
    <name evidence="4" type="ORF">DI616_16165</name>
</gene>
<dbReference type="InterPro" id="IPR050214">
    <property type="entry name" value="Cys_Synth/Cystath_Beta-Synth"/>
</dbReference>
<dbReference type="Gene3D" id="3.40.50.1100">
    <property type="match status" value="2"/>
</dbReference>
<protein>
    <submittedName>
        <fullName evidence="4">Pyridoxal-phosphate dependent enzyme</fullName>
    </submittedName>
</protein>
<dbReference type="Proteomes" id="UP000315344">
    <property type="component" value="Unassembled WGS sequence"/>
</dbReference>
<evidence type="ECO:0000256" key="1">
    <source>
        <dbReference type="ARBA" id="ARBA00001933"/>
    </source>
</evidence>
<dbReference type="AlphaFoldDB" id="A0A533I5S7"/>
<comment type="caution">
    <text evidence="4">The sequence shown here is derived from an EMBL/GenBank/DDBJ whole genome shotgun (WGS) entry which is preliminary data.</text>
</comment>
<feature type="domain" description="Tryptophan synthase beta chain-like PALP" evidence="3">
    <location>
        <begin position="32"/>
        <end position="281"/>
    </location>
</feature>
<dbReference type="EMBL" id="VAFL01000016">
    <property type="protein sequence ID" value="TKW65068.1"/>
    <property type="molecule type" value="Genomic_DNA"/>
</dbReference>
<dbReference type="Pfam" id="PF00291">
    <property type="entry name" value="PALP"/>
    <property type="match status" value="1"/>
</dbReference>
<evidence type="ECO:0000259" key="3">
    <source>
        <dbReference type="Pfam" id="PF00291"/>
    </source>
</evidence>
<evidence type="ECO:0000256" key="2">
    <source>
        <dbReference type="ARBA" id="ARBA00022898"/>
    </source>
</evidence>
<name>A0A533I5S7_PARDE</name>
<keyword evidence="2" id="KW-0663">Pyridoxal phosphate</keyword>
<evidence type="ECO:0000313" key="5">
    <source>
        <dbReference type="Proteomes" id="UP000315344"/>
    </source>
</evidence>
<comment type="cofactor">
    <cofactor evidence="1">
        <name>pyridoxal 5'-phosphate</name>
        <dbReference type="ChEBI" id="CHEBI:597326"/>
    </cofactor>
</comment>
<dbReference type="PANTHER" id="PTHR10314">
    <property type="entry name" value="CYSTATHIONINE BETA-SYNTHASE"/>
    <property type="match status" value="1"/>
</dbReference>
<dbReference type="SUPFAM" id="SSF53686">
    <property type="entry name" value="Tryptophan synthase beta subunit-like PLP-dependent enzymes"/>
    <property type="match status" value="1"/>
</dbReference>
<dbReference type="GO" id="GO:1901605">
    <property type="term" value="P:alpha-amino acid metabolic process"/>
    <property type="evidence" value="ECO:0007669"/>
    <property type="project" value="UniProtKB-ARBA"/>
</dbReference>